<organism evidence="1 2">
    <name type="scientific">Melipona quadrifasciata</name>
    <dbReference type="NCBI Taxonomy" id="166423"/>
    <lineage>
        <taxon>Eukaryota</taxon>
        <taxon>Metazoa</taxon>
        <taxon>Ecdysozoa</taxon>
        <taxon>Arthropoda</taxon>
        <taxon>Hexapoda</taxon>
        <taxon>Insecta</taxon>
        <taxon>Pterygota</taxon>
        <taxon>Neoptera</taxon>
        <taxon>Endopterygota</taxon>
        <taxon>Hymenoptera</taxon>
        <taxon>Apocrita</taxon>
        <taxon>Aculeata</taxon>
        <taxon>Apoidea</taxon>
        <taxon>Anthophila</taxon>
        <taxon>Apidae</taxon>
        <taxon>Melipona</taxon>
    </lineage>
</organism>
<protein>
    <submittedName>
        <fullName evidence="1">Uncharacterized protein</fullName>
    </submittedName>
</protein>
<evidence type="ECO:0000313" key="1">
    <source>
        <dbReference type="EMBL" id="KOX70468.1"/>
    </source>
</evidence>
<name>A0A0N0BDH5_9HYME</name>
<dbReference type="Proteomes" id="UP000053105">
    <property type="component" value="Unassembled WGS sequence"/>
</dbReference>
<keyword evidence="2" id="KW-1185">Reference proteome</keyword>
<evidence type="ECO:0000313" key="2">
    <source>
        <dbReference type="Proteomes" id="UP000053105"/>
    </source>
</evidence>
<dbReference type="EMBL" id="KQ435859">
    <property type="protein sequence ID" value="KOX70468.1"/>
    <property type="molecule type" value="Genomic_DNA"/>
</dbReference>
<sequence length="119" mass="13350">MPGGLLLEMYYLGRAEVQCFILILINEKDSLFRRSDCSKKEIAQIANIYQKILKTGENTVELVSNLLSVISSADHYCVRAGQESLFSRYGAHNELCEARTMIYSTIPVIERLSGTKGTL</sequence>
<reference evidence="1 2" key="1">
    <citation type="submission" date="2015-07" db="EMBL/GenBank/DDBJ databases">
        <title>The genome of Melipona quadrifasciata.</title>
        <authorList>
            <person name="Pan H."/>
            <person name="Kapheim K."/>
        </authorList>
    </citation>
    <scope>NUCLEOTIDE SEQUENCE [LARGE SCALE GENOMIC DNA]</scope>
    <source>
        <strain evidence="1">0111107301</strain>
        <tissue evidence="1">Whole body</tissue>
    </source>
</reference>
<dbReference type="AlphaFoldDB" id="A0A0N0BDH5"/>
<proteinExistence type="predicted"/>
<accession>A0A0N0BDH5</accession>
<gene>
    <name evidence="1" type="ORF">WN51_02524</name>
</gene>